<dbReference type="GO" id="GO:0033615">
    <property type="term" value="P:mitochondrial proton-transporting ATP synthase complex assembly"/>
    <property type="evidence" value="ECO:0007669"/>
    <property type="project" value="TreeGrafter"/>
</dbReference>
<dbReference type="Gene3D" id="1.10.3580.10">
    <property type="entry name" value="ATP12 ATPase"/>
    <property type="match status" value="1"/>
</dbReference>
<sequence length="787" mass="87779">MGEPACLMRSFSYDSRTPHQLNNHNKMMQGEHLYSIGGPISCEKWSNVPKKRYVEEAKSYTQPGSVAEKKAFFDAYYKKIAAQKAAAAALLEQEKAAAAAANAANIHQVTSKVADLAIDNNLVDVNTKYTDSLNFKNLEDHVCVSVSQTERPLLKLKQKAYLEVTQPTIKKKPAISSWVASIHHRKDNISSPRTKIVTTNDYNDERRLAPKSLKVLMSSSFVKESCRKTQITKPTASVYSTSTRSVTPVKTPAKAFVNEVNKQPLAILSVNRRTEAPVNPTAVGSKSTGPKWHILSAVSKSSTAYKSKLESPTISSPFVLRTEDRAARRKQKLEEKFNEKQAQVVQQKAQFKEKAESESRKMHEGFYFKAIPLPDFYKGRETPEKTVEANPKPFTPRRKTSSSTCSVKSMSSRKLWKNNNQNQFKNTNLTGTKDQEIPNGRFWKLRVLSISRRSNAVPLHFSRMATAILKRTLNSLNPNNPILRSLSPYATVATAAQPDDTSSSFTFSSDHNDDGNNAGDDILIKARKPPPSTSVTMPMSFLTGSIVGKRFYKQVTTRPSDDGNGWSVMLDYRTLKTPSKRPLKCPTLPLAKAIAAEWEYQLTDGIRPFTMPLMQLACTAFERVPLTRAKIIDHLMSRFSQDLVFCRAPDDNVLTKGVHELQVKKIDPLLKWVESEFGFKPAVYSSFFGGKQEAGLVNAVENVLKKTNDNELAAIDALASASHSLVISLAIFRGRLQIQEAIELIRLEEDMQVEKWGLVEGGHDLDVADLKVQISSAAVFLGLTKRF</sequence>
<feature type="domain" description="TPX2 C-terminal" evidence="13">
    <location>
        <begin position="318"/>
        <end position="386"/>
    </location>
</feature>
<gene>
    <name evidence="14" type="ORF">SSX86_029000</name>
</gene>
<evidence type="ECO:0000256" key="11">
    <source>
        <dbReference type="SAM" id="Coils"/>
    </source>
</evidence>
<evidence type="ECO:0000256" key="3">
    <source>
        <dbReference type="ARBA" id="ARBA00005885"/>
    </source>
</evidence>
<dbReference type="Pfam" id="PF07542">
    <property type="entry name" value="ATP12"/>
    <property type="match status" value="1"/>
</dbReference>
<comment type="similarity">
    <text evidence="3">Belongs to the TPX2 family.</text>
</comment>
<dbReference type="InterPro" id="IPR042272">
    <property type="entry name" value="ATP12_ATP_synth-F1-assembly_N"/>
</dbReference>
<evidence type="ECO:0000256" key="7">
    <source>
        <dbReference type="ARBA" id="ARBA00022946"/>
    </source>
</evidence>
<dbReference type="InterPro" id="IPR023335">
    <property type="entry name" value="ATP12_ortho_dom_sf"/>
</dbReference>
<dbReference type="Gene3D" id="3.30.2180.10">
    <property type="entry name" value="ATP12-like"/>
    <property type="match status" value="1"/>
</dbReference>
<feature type="compositionally biased region" description="Low complexity" evidence="12">
    <location>
        <begin position="401"/>
        <end position="413"/>
    </location>
</feature>
<keyword evidence="9" id="KW-0143">Chaperone</keyword>
<dbReference type="EMBL" id="JBCNJP010000027">
    <property type="protein sequence ID" value="KAK9052371.1"/>
    <property type="molecule type" value="Genomic_DNA"/>
</dbReference>
<accession>A0AAP0CAH3</accession>
<keyword evidence="11" id="KW-0175">Coiled coil</keyword>
<evidence type="ECO:0000313" key="14">
    <source>
        <dbReference type="EMBL" id="KAK9052371.1"/>
    </source>
</evidence>
<evidence type="ECO:0000256" key="1">
    <source>
        <dbReference type="ARBA" id="ARBA00004173"/>
    </source>
</evidence>
<keyword evidence="5" id="KW-0963">Cytoplasm</keyword>
<keyword evidence="7" id="KW-0809">Transit peptide</keyword>
<evidence type="ECO:0000259" key="13">
    <source>
        <dbReference type="Pfam" id="PF06886"/>
    </source>
</evidence>
<reference evidence="14 15" key="1">
    <citation type="submission" date="2024-04" db="EMBL/GenBank/DDBJ databases">
        <title>The reference genome of an endangered Asteraceae, Deinandra increscens subsp. villosa, native to the Central Coast of California.</title>
        <authorList>
            <person name="Guilliams M."/>
            <person name="Hasenstab-Lehman K."/>
            <person name="Meyer R."/>
            <person name="Mcevoy S."/>
        </authorList>
    </citation>
    <scope>NUCLEOTIDE SEQUENCE [LARGE SCALE GENOMIC DNA]</scope>
    <source>
        <tissue evidence="14">Leaf</tissue>
    </source>
</reference>
<dbReference type="InterPro" id="IPR011419">
    <property type="entry name" value="ATP12_ATP_synth-F1-assembly"/>
</dbReference>
<comment type="similarity">
    <text evidence="4">Belongs to the ATP12 family.</text>
</comment>
<keyword evidence="6" id="KW-0493">Microtubule</keyword>
<feature type="region of interest" description="Disordered" evidence="12">
    <location>
        <begin position="500"/>
        <end position="523"/>
    </location>
</feature>
<evidence type="ECO:0000256" key="9">
    <source>
        <dbReference type="ARBA" id="ARBA00023186"/>
    </source>
</evidence>
<keyword evidence="15" id="KW-1185">Reference proteome</keyword>
<feature type="region of interest" description="Disordered" evidence="12">
    <location>
        <begin position="383"/>
        <end position="413"/>
    </location>
</feature>
<dbReference type="GO" id="GO:0005874">
    <property type="term" value="C:microtubule"/>
    <property type="evidence" value="ECO:0007669"/>
    <property type="project" value="UniProtKB-KW"/>
</dbReference>
<evidence type="ECO:0000256" key="6">
    <source>
        <dbReference type="ARBA" id="ARBA00022701"/>
    </source>
</evidence>
<evidence type="ECO:0000313" key="15">
    <source>
        <dbReference type="Proteomes" id="UP001408789"/>
    </source>
</evidence>
<protein>
    <recommendedName>
        <fullName evidence="13">TPX2 C-terminal domain-containing protein</fullName>
    </recommendedName>
</protein>
<comment type="caution">
    <text evidence="14">The sequence shown here is derived from an EMBL/GenBank/DDBJ whole genome shotgun (WGS) entry which is preliminary data.</text>
</comment>
<organism evidence="14 15">
    <name type="scientific">Deinandra increscens subsp. villosa</name>
    <dbReference type="NCBI Taxonomy" id="3103831"/>
    <lineage>
        <taxon>Eukaryota</taxon>
        <taxon>Viridiplantae</taxon>
        <taxon>Streptophyta</taxon>
        <taxon>Embryophyta</taxon>
        <taxon>Tracheophyta</taxon>
        <taxon>Spermatophyta</taxon>
        <taxon>Magnoliopsida</taxon>
        <taxon>eudicotyledons</taxon>
        <taxon>Gunneridae</taxon>
        <taxon>Pentapetalae</taxon>
        <taxon>asterids</taxon>
        <taxon>campanulids</taxon>
        <taxon>Asterales</taxon>
        <taxon>Asteraceae</taxon>
        <taxon>Asteroideae</taxon>
        <taxon>Heliantheae alliance</taxon>
        <taxon>Madieae</taxon>
        <taxon>Madiinae</taxon>
        <taxon>Deinandra</taxon>
    </lineage>
</organism>
<dbReference type="InterPro" id="IPR027329">
    <property type="entry name" value="TPX2_C"/>
</dbReference>
<dbReference type="Proteomes" id="UP001408789">
    <property type="component" value="Unassembled WGS sequence"/>
</dbReference>
<name>A0AAP0CAH3_9ASTR</name>
<keyword evidence="10" id="KW-0206">Cytoskeleton</keyword>
<comment type="subcellular location">
    <subcellularLocation>
        <location evidence="2">Cytoplasm</location>
        <location evidence="2">Cytoskeleton</location>
    </subcellularLocation>
    <subcellularLocation>
        <location evidence="1">Mitochondrion</location>
    </subcellularLocation>
</comment>
<feature type="coiled-coil region" evidence="11">
    <location>
        <begin position="323"/>
        <end position="350"/>
    </location>
</feature>
<evidence type="ECO:0000256" key="8">
    <source>
        <dbReference type="ARBA" id="ARBA00023128"/>
    </source>
</evidence>
<dbReference type="Pfam" id="PF06886">
    <property type="entry name" value="TPX2"/>
    <property type="match status" value="1"/>
</dbReference>
<keyword evidence="8" id="KW-0496">Mitochondrion</keyword>
<evidence type="ECO:0000256" key="2">
    <source>
        <dbReference type="ARBA" id="ARBA00004245"/>
    </source>
</evidence>
<dbReference type="GO" id="GO:0005739">
    <property type="term" value="C:mitochondrion"/>
    <property type="evidence" value="ECO:0007669"/>
    <property type="project" value="UniProtKB-SubCell"/>
</dbReference>
<evidence type="ECO:0000256" key="12">
    <source>
        <dbReference type="SAM" id="MobiDB-lite"/>
    </source>
</evidence>
<proteinExistence type="inferred from homology"/>
<evidence type="ECO:0000256" key="5">
    <source>
        <dbReference type="ARBA" id="ARBA00022490"/>
    </source>
</evidence>
<evidence type="ECO:0000256" key="4">
    <source>
        <dbReference type="ARBA" id="ARBA00008231"/>
    </source>
</evidence>
<feature type="compositionally biased region" description="Low complexity" evidence="12">
    <location>
        <begin position="500"/>
        <end position="521"/>
    </location>
</feature>
<dbReference type="PANTHER" id="PTHR21013">
    <property type="entry name" value="ATP SYNTHASE MITOCHONDRIAL F1 COMPLEX ASSEMBLY FACTOR 2/ATP12 PROTEIN, MITOCHONDRIAL PRECURSOR"/>
    <property type="match status" value="1"/>
</dbReference>
<dbReference type="AlphaFoldDB" id="A0AAP0CAH3"/>
<dbReference type="PANTHER" id="PTHR21013:SF10">
    <property type="entry name" value="ATP SYNTHASE MITOCHONDRIAL F1 COMPLEX ASSEMBLY FACTOR 2"/>
    <property type="match status" value="1"/>
</dbReference>
<dbReference type="SUPFAM" id="SSF160909">
    <property type="entry name" value="ATP12-like"/>
    <property type="match status" value="1"/>
</dbReference>
<evidence type="ECO:0000256" key="10">
    <source>
        <dbReference type="ARBA" id="ARBA00023212"/>
    </source>
</evidence>